<accession>A0A843XC15</accession>
<dbReference type="OrthoDB" id="757625at2759"/>
<feature type="region of interest" description="Disordered" evidence="1">
    <location>
        <begin position="180"/>
        <end position="216"/>
    </location>
</feature>
<evidence type="ECO:0000256" key="1">
    <source>
        <dbReference type="SAM" id="MobiDB-lite"/>
    </source>
</evidence>
<evidence type="ECO:0000313" key="3">
    <source>
        <dbReference type="Proteomes" id="UP000652761"/>
    </source>
</evidence>
<reference evidence="2" key="1">
    <citation type="submission" date="2017-07" db="EMBL/GenBank/DDBJ databases">
        <title>Taro Niue Genome Assembly and Annotation.</title>
        <authorList>
            <person name="Atibalentja N."/>
            <person name="Keating K."/>
            <person name="Fields C.J."/>
        </authorList>
    </citation>
    <scope>NUCLEOTIDE SEQUENCE</scope>
    <source>
        <strain evidence="2">Niue_2</strain>
        <tissue evidence="2">Leaf</tissue>
    </source>
</reference>
<evidence type="ECO:0000313" key="2">
    <source>
        <dbReference type="EMBL" id="MQM16845.1"/>
    </source>
</evidence>
<dbReference type="PANTHER" id="PTHR33641">
    <property type="entry name" value="OS06G0133500 PROTEIN"/>
    <property type="match status" value="1"/>
</dbReference>
<organism evidence="2 3">
    <name type="scientific">Colocasia esculenta</name>
    <name type="common">Wild taro</name>
    <name type="synonym">Arum esculentum</name>
    <dbReference type="NCBI Taxonomy" id="4460"/>
    <lineage>
        <taxon>Eukaryota</taxon>
        <taxon>Viridiplantae</taxon>
        <taxon>Streptophyta</taxon>
        <taxon>Embryophyta</taxon>
        <taxon>Tracheophyta</taxon>
        <taxon>Spermatophyta</taxon>
        <taxon>Magnoliopsida</taxon>
        <taxon>Liliopsida</taxon>
        <taxon>Araceae</taxon>
        <taxon>Aroideae</taxon>
        <taxon>Colocasieae</taxon>
        <taxon>Colocasia</taxon>
    </lineage>
</organism>
<name>A0A843XC15_COLES</name>
<protein>
    <submittedName>
        <fullName evidence="2">Uncharacterized protein</fullName>
    </submittedName>
</protein>
<dbReference type="PANTHER" id="PTHR33641:SF15">
    <property type="entry name" value="AVR9_CF-9 RAPIDLY ELICITED PROTEIN"/>
    <property type="match status" value="1"/>
</dbReference>
<feature type="compositionally biased region" description="Low complexity" evidence="1">
    <location>
        <begin position="16"/>
        <end position="27"/>
    </location>
</feature>
<proteinExistence type="predicted"/>
<dbReference type="AlphaFoldDB" id="A0A843XC15"/>
<comment type="caution">
    <text evidence="2">The sequence shown here is derived from an EMBL/GenBank/DDBJ whole genome shotgun (WGS) entry which is preliminary data.</text>
</comment>
<feature type="region of interest" description="Disordered" evidence="1">
    <location>
        <begin position="1"/>
        <end position="27"/>
    </location>
</feature>
<gene>
    <name evidence="2" type="ORF">Taro_049806</name>
</gene>
<feature type="compositionally biased region" description="Polar residues" evidence="1">
    <location>
        <begin position="1"/>
        <end position="11"/>
    </location>
</feature>
<keyword evidence="3" id="KW-1185">Reference proteome</keyword>
<sequence>MRRYKTPTSYLRPSDPTTTTACPALTCRADPATPPRALEVSIGRRRWDMNAPVVLSPFVWRSPTRKSAQILSGLLPSIALRLPRWERKLRTFRTHPPIKAKVFPFPSSQAHIPHHHQLRTPPIPAHPSLVIVRFFLKAPPTTMDFLFAMSVFSSAADISREQGKAKEWLRAWVARDGTNKGAAAAEQGKLPQQRQGGPEAQEKKQPQGGRPWLAPEFDGLNCFETIVSH</sequence>
<dbReference type="EMBL" id="NMUH01007202">
    <property type="protein sequence ID" value="MQM16845.1"/>
    <property type="molecule type" value="Genomic_DNA"/>
</dbReference>
<dbReference type="Proteomes" id="UP000652761">
    <property type="component" value="Unassembled WGS sequence"/>
</dbReference>